<dbReference type="Proteomes" id="UP000050443">
    <property type="component" value="Unassembled WGS sequence"/>
</dbReference>
<dbReference type="OrthoDB" id="797757at2"/>
<reference evidence="2 3" key="1">
    <citation type="submission" date="2014-09" db="EMBL/GenBank/DDBJ databases">
        <title>Genome sequence of Flavobacterium aquidurense RC62.</title>
        <authorList>
            <person name="Kim J.F."/>
            <person name="Kwak M.-J."/>
        </authorList>
    </citation>
    <scope>NUCLEOTIDE SEQUENCE [LARGE SCALE GENOMIC DNA]</scope>
    <source>
        <strain evidence="2 3">RC62</strain>
    </source>
</reference>
<evidence type="ECO:0000256" key="1">
    <source>
        <dbReference type="SAM" id="MobiDB-lite"/>
    </source>
</evidence>
<dbReference type="PATRIC" id="fig|362413.3.peg.3058"/>
<dbReference type="EMBL" id="JRLF01000004">
    <property type="protein sequence ID" value="KQB42966.1"/>
    <property type="molecule type" value="Genomic_DNA"/>
</dbReference>
<dbReference type="RefSeq" id="WP_055091730.1">
    <property type="nucleotide sequence ID" value="NZ_JRLF01000004.1"/>
</dbReference>
<accession>A0A0Q1BPP7</accession>
<feature type="region of interest" description="Disordered" evidence="1">
    <location>
        <begin position="96"/>
        <end position="126"/>
    </location>
</feature>
<name>A0A0Q1BPP7_9FLAO</name>
<sequence length="126" mass="13979">MAEEKFPGKIEIGLSTGETWTRKYRDSKDEESKKKIDSYLIPLESLEAVLRLKKTLEIDAVRAYIGLNELGEQNLIFVGTKLDEKTGIYKDVFAKGESEENGGGDVVYDGSRPCPPYGDPGSPMSE</sequence>
<organism evidence="2 3">
    <name type="scientific">Flavobacterium aquidurense</name>
    <dbReference type="NCBI Taxonomy" id="362413"/>
    <lineage>
        <taxon>Bacteria</taxon>
        <taxon>Pseudomonadati</taxon>
        <taxon>Bacteroidota</taxon>
        <taxon>Flavobacteriia</taxon>
        <taxon>Flavobacteriales</taxon>
        <taxon>Flavobacteriaceae</taxon>
        <taxon>Flavobacterium</taxon>
    </lineage>
</organism>
<evidence type="ECO:0000313" key="2">
    <source>
        <dbReference type="EMBL" id="KQB42966.1"/>
    </source>
</evidence>
<gene>
    <name evidence="2" type="ORF">RC62_3129</name>
</gene>
<dbReference type="AlphaFoldDB" id="A0A0Q1BPP7"/>
<protein>
    <submittedName>
        <fullName evidence="2">Uncharacterized protein</fullName>
    </submittedName>
</protein>
<proteinExistence type="predicted"/>
<dbReference type="STRING" id="362413.RC62_3129"/>
<evidence type="ECO:0000313" key="3">
    <source>
        <dbReference type="Proteomes" id="UP000050443"/>
    </source>
</evidence>
<comment type="caution">
    <text evidence="2">The sequence shown here is derived from an EMBL/GenBank/DDBJ whole genome shotgun (WGS) entry which is preliminary data.</text>
</comment>